<dbReference type="InterPro" id="IPR016032">
    <property type="entry name" value="Sig_transdc_resp-reg_C-effctor"/>
</dbReference>
<evidence type="ECO:0000256" key="3">
    <source>
        <dbReference type="ARBA" id="ARBA00023163"/>
    </source>
</evidence>
<dbReference type="SUPFAM" id="SSF46894">
    <property type="entry name" value="C-terminal effector domain of the bipartite response regulators"/>
    <property type="match status" value="1"/>
</dbReference>
<dbReference type="SMART" id="SM00421">
    <property type="entry name" value="HTH_LUXR"/>
    <property type="match status" value="1"/>
</dbReference>
<dbReference type="InterPro" id="IPR000014">
    <property type="entry name" value="PAS"/>
</dbReference>
<accession>A0A9X1IEB3</accession>
<reference evidence="5" key="1">
    <citation type="submission" date="2021-10" db="EMBL/GenBank/DDBJ databases">
        <title>Roseicella aerolatum sp. nov., isolated from aerosols of e-waste dismantling site.</title>
        <authorList>
            <person name="Qin T."/>
        </authorList>
    </citation>
    <scope>NUCLEOTIDE SEQUENCE</scope>
    <source>
        <strain evidence="5">GB24</strain>
    </source>
</reference>
<protein>
    <submittedName>
        <fullName evidence="5">LuxR C-terminal-related transcriptional regulator</fullName>
    </submittedName>
</protein>
<dbReference type="PROSITE" id="PS50043">
    <property type="entry name" value="HTH_LUXR_2"/>
    <property type="match status" value="1"/>
</dbReference>
<dbReference type="Pfam" id="PF13188">
    <property type="entry name" value="PAS_8"/>
    <property type="match status" value="1"/>
</dbReference>
<dbReference type="CDD" id="cd06170">
    <property type="entry name" value="LuxR_C_like"/>
    <property type="match status" value="1"/>
</dbReference>
<evidence type="ECO:0000256" key="1">
    <source>
        <dbReference type="ARBA" id="ARBA00023015"/>
    </source>
</evidence>
<evidence type="ECO:0000259" key="4">
    <source>
        <dbReference type="PROSITE" id="PS50043"/>
    </source>
</evidence>
<dbReference type="EMBL" id="JAJAQI010000013">
    <property type="protein sequence ID" value="MCB4822153.1"/>
    <property type="molecule type" value="Genomic_DNA"/>
</dbReference>
<comment type="caution">
    <text evidence="5">The sequence shown here is derived from an EMBL/GenBank/DDBJ whole genome shotgun (WGS) entry which is preliminary data.</text>
</comment>
<evidence type="ECO:0000313" key="5">
    <source>
        <dbReference type="EMBL" id="MCB4822153.1"/>
    </source>
</evidence>
<dbReference type="Proteomes" id="UP001139311">
    <property type="component" value="Unassembled WGS sequence"/>
</dbReference>
<dbReference type="PANTHER" id="PTHR44688">
    <property type="entry name" value="DNA-BINDING TRANSCRIPTIONAL ACTIVATOR DEVR_DOSR"/>
    <property type="match status" value="1"/>
</dbReference>
<keyword evidence="3" id="KW-0804">Transcription</keyword>
<name>A0A9X1IEB3_9PROT</name>
<dbReference type="Pfam" id="PF00196">
    <property type="entry name" value="GerE"/>
    <property type="match status" value="1"/>
</dbReference>
<proteinExistence type="predicted"/>
<dbReference type="GO" id="GO:0003677">
    <property type="term" value="F:DNA binding"/>
    <property type="evidence" value="ECO:0007669"/>
    <property type="project" value="UniProtKB-KW"/>
</dbReference>
<dbReference type="PANTHER" id="PTHR44688:SF16">
    <property type="entry name" value="DNA-BINDING TRANSCRIPTIONAL ACTIVATOR DEVR_DOSR"/>
    <property type="match status" value="1"/>
</dbReference>
<dbReference type="InterPro" id="IPR000792">
    <property type="entry name" value="Tscrpt_reg_LuxR_C"/>
</dbReference>
<dbReference type="RefSeq" id="WP_226608032.1">
    <property type="nucleotide sequence ID" value="NZ_JAJAQI010000013.1"/>
</dbReference>
<sequence length="375" mass="40554">MRLLTDPELLSDTIGAIYDCAMRPERWELVLAELAGMIGARRAFLGIGSPGGTMKAIVVDHGIDFSPQDAARYNPINPILPLGMVWPFDRALVASRDYGLEELRATRFYREYLAPRGDLDMIGFALMREGDATGHWLLITQMDRPPITAEEAAGLELVAPHVRRAVEISRVLGDQSLSARTYRAALERLDAAVLILDGKRRVTYANPQAEAALAAGRVLRTGPDGRLRGATDAAERALLRAGEGTAGGIEAPVSEENGEEHLLFALSLDLAAEDRLGQEERATLLVLRSPREDTRNPVTIAARVFGLTPAQVQVLAFLAQGHAPEDIAGILGVSVATVRSHLADLFRRTGTARQAELIARTLSLASPLRTDLPPA</sequence>
<dbReference type="Gene3D" id="1.10.10.10">
    <property type="entry name" value="Winged helix-like DNA-binding domain superfamily/Winged helix DNA-binding domain"/>
    <property type="match status" value="1"/>
</dbReference>
<feature type="domain" description="HTH luxR-type" evidence="4">
    <location>
        <begin position="300"/>
        <end position="365"/>
    </location>
</feature>
<dbReference type="InterPro" id="IPR036388">
    <property type="entry name" value="WH-like_DNA-bd_sf"/>
</dbReference>
<gene>
    <name evidence="5" type="ORF">LHA35_10450</name>
</gene>
<dbReference type="PRINTS" id="PR00038">
    <property type="entry name" value="HTHLUXR"/>
</dbReference>
<evidence type="ECO:0000256" key="2">
    <source>
        <dbReference type="ARBA" id="ARBA00023125"/>
    </source>
</evidence>
<organism evidence="5 6">
    <name type="scientific">Roseicella aerolata</name>
    <dbReference type="NCBI Taxonomy" id="2883479"/>
    <lineage>
        <taxon>Bacteria</taxon>
        <taxon>Pseudomonadati</taxon>
        <taxon>Pseudomonadota</taxon>
        <taxon>Alphaproteobacteria</taxon>
        <taxon>Acetobacterales</taxon>
        <taxon>Roseomonadaceae</taxon>
        <taxon>Roseicella</taxon>
    </lineage>
</organism>
<keyword evidence="2" id="KW-0238">DNA-binding</keyword>
<keyword evidence="6" id="KW-1185">Reference proteome</keyword>
<keyword evidence="1" id="KW-0805">Transcription regulation</keyword>
<dbReference type="GO" id="GO:0006355">
    <property type="term" value="P:regulation of DNA-templated transcription"/>
    <property type="evidence" value="ECO:0007669"/>
    <property type="project" value="InterPro"/>
</dbReference>
<evidence type="ECO:0000313" key="6">
    <source>
        <dbReference type="Proteomes" id="UP001139311"/>
    </source>
</evidence>
<dbReference type="AlphaFoldDB" id="A0A9X1IEB3"/>